<proteinExistence type="predicted"/>
<gene>
    <name evidence="2" type="ORF">BQ8794_180007</name>
</gene>
<protein>
    <submittedName>
        <fullName evidence="2">Uncharacterized protein</fullName>
    </submittedName>
</protein>
<sequence length="114" mass="12508">MDLTSHGNRCTRERVTAHRSHHKIPVFRPAADGKEPWLNLDKAAGLLGVAPKPLRLATETGEIKGSMGLQPINAQRTGDSAHRTSRVARPQIPHGIASRSAKTSHINDINRWVL</sequence>
<reference evidence="3" key="1">
    <citation type="submission" date="2017-01" db="EMBL/GenBank/DDBJ databases">
        <authorList>
            <person name="Brunel B."/>
        </authorList>
    </citation>
    <scope>NUCLEOTIDE SEQUENCE [LARGE SCALE GENOMIC DNA]</scope>
</reference>
<evidence type="ECO:0000256" key="1">
    <source>
        <dbReference type="SAM" id="MobiDB-lite"/>
    </source>
</evidence>
<dbReference type="Proteomes" id="UP000188388">
    <property type="component" value="Unassembled WGS sequence"/>
</dbReference>
<organism evidence="2 3">
    <name type="scientific">Mesorhizobium prunaredense</name>
    <dbReference type="NCBI Taxonomy" id="1631249"/>
    <lineage>
        <taxon>Bacteria</taxon>
        <taxon>Pseudomonadati</taxon>
        <taxon>Pseudomonadota</taxon>
        <taxon>Alphaproteobacteria</taxon>
        <taxon>Hyphomicrobiales</taxon>
        <taxon>Phyllobacteriaceae</taxon>
        <taxon>Mesorhizobium</taxon>
    </lineage>
</organism>
<dbReference type="AlphaFoldDB" id="A0A1R3V416"/>
<evidence type="ECO:0000313" key="3">
    <source>
        <dbReference type="Proteomes" id="UP000188388"/>
    </source>
</evidence>
<accession>A0A1R3V416</accession>
<dbReference type="STRING" id="1631249.BQ8794_180007"/>
<keyword evidence="3" id="KW-1185">Reference proteome</keyword>
<dbReference type="EMBL" id="FTPD01000010">
    <property type="protein sequence ID" value="SIT54663.1"/>
    <property type="molecule type" value="Genomic_DNA"/>
</dbReference>
<name>A0A1R3V416_9HYPH</name>
<evidence type="ECO:0000313" key="2">
    <source>
        <dbReference type="EMBL" id="SIT54663.1"/>
    </source>
</evidence>
<feature type="region of interest" description="Disordered" evidence="1">
    <location>
        <begin position="66"/>
        <end position="101"/>
    </location>
</feature>